<keyword evidence="2 9" id="KW-0690">Ribosome biogenesis</keyword>
<keyword evidence="3 9" id="KW-0698">rRNA processing</keyword>
<evidence type="ECO:0000256" key="6">
    <source>
        <dbReference type="ARBA" id="ARBA00022759"/>
    </source>
</evidence>
<evidence type="ECO:0000313" key="11">
    <source>
        <dbReference type="Proteomes" id="UP000308489"/>
    </source>
</evidence>
<keyword evidence="5 9" id="KW-0479">Metal-binding</keyword>
<dbReference type="GO" id="GO:0008270">
    <property type="term" value="F:zinc ion binding"/>
    <property type="evidence" value="ECO:0007669"/>
    <property type="project" value="UniProtKB-UniRule"/>
</dbReference>
<dbReference type="EC" id="3.1.-.-" evidence="9"/>
<dbReference type="GO" id="GO:0006508">
    <property type="term" value="P:proteolysis"/>
    <property type="evidence" value="ECO:0007669"/>
    <property type="project" value="UniProtKB-KW"/>
</dbReference>
<dbReference type="PANTHER" id="PTHR46986:SF1">
    <property type="entry name" value="ENDORIBONUCLEASE YBEY, CHLOROPLASTIC"/>
    <property type="match status" value="1"/>
</dbReference>
<dbReference type="KEGG" id="hhw:NCTC503_01635"/>
<dbReference type="Gene3D" id="3.40.390.30">
    <property type="entry name" value="Metalloproteases ('zincins'), catalytic domain"/>
    <property type="match status" value="1"/>
</dbReference>
<sequence length="168" mass="20003">MLLVDNRQNKLLIQEDIVELIEKMIHYTLQEEKVTLDYEISLILVDNKEIRDINRETRGKDSITDVLSFPMLEYPNHKVFKDVYKDYGFNDMDLDEGKLVLGDIALSLERAKEQSEEFNHSFKREVCYLIIHSILHLLGYDHIEDNDKEVMRKREEEILNSFNVIRDL</sequence>
<evidence type="ECO:0000256" key="4">
    <source>
        <dbReference type="ARBA" id="ARBA00022722"/>
    </source>
</evidence>
<dbReference type="AlphaFoldDB" id="A0A4U9RH47"/>
<keyword evidence="6 9" id="KW-0255">Endonuclease</keyword>
<evidence type="ECO:0000313" key="10">
    <source>
        <dbReference type="EMBL" id="VTQ90596.1"/>
    </source>
</evidence>
<dbReference type="GO" id="GO:0006364">
    <property type="term" value="P:rRNA processing"/>
    <property type="evidence" value="ECO:0007669"/>
    <property type="project" value="UniProtKB-UniRule"/>
</dbReference>
<evidence type="ECO:0000256" key="9">
    <source>
        <dbReference type="HAMAP-Rule" id="MF_00009"/>
    </source>
</evidence>
<comment type="subcellular location">
    <subcellularLocation>
        <location evidence="9">Cytoplasm</location>
    </subcellularLocation>
</comment>
<dbReference type="GO" id="GO:0004521">
    <property type="term" value="F:RNA endonuclease activity"/>
    <property type="evidence" value="ECO:0007669"/>
    <property type="project" value="UniProtKB-UniRule"/>
</dbReference>
<dbReference type="RefSeq" id="WP_138210267.1">
    <property type="nucleotide sequence ID" value="NZ_CBCRUQ010000005.1"/>
</dbReference>
<dbReference type="PROSITE" id="PS01306">
    <property type="entry name" value="UPF0054"/>
    <property type="match status" value="1"/>
</dbReference>
<dbReference type="NCBIfam" id="TIGR00043">
    <property type="entry name" value="rRNA maturation RNase YbeY"/>
    <property type="match status" value="1"/>
</dbReference>
<dbReference type="HAMAP" id="MF_00009">
    <property type="entry name" value="Endoribonucl_YbeY"/>
    <property type="match status" value="1"/>
</dbReference>
<dbReference type="InterPro" id="IPR023091">
    <property type="entry name" value="MetalPrtase_cat_dom_sf_prd"/>
</dbReference>
<gene>
    <name evidence="9" type="primary">ybeY</name>
    <name evidence="10" type="ORF">NCTC503_01635</name>
</gene>
<evidence type="ECO:0000256" key="3">
    <source>
        <dbReference type="ARBA" id="ARBA00022552"/>
    </source>
</evidence>
<dbReference type="EMBL" id="LR590481">
    <property type="protein sequence ID" value="VTQ90596.1"/>
    <property type="molecule type" value="Genomic_DNA"/>
</dbReference>
<name>A0A4U9RH47_HATHI</name>
<comment type="function">
    <text evidence="9">Single strand-specific metallo-endoribonuclease involved in late-stage 70S ribosome quality control and in maturation of the 3' terminus of the 16S rRNA.</text>
</comment>
<feature type="binding site" evidence="9">
    <location>
        <position position="132"/>
    </location>
    <ligand>
        <name>Zn(2+)</name>
        <dbReference type="ChEBI" id="CHEBI:29105"/>
        <note>catalytic</note>
    </ligand>
</feature>
<keyword evidence="10" id="KW-0645">Protease</keyword>
<proteinExistence type="inferred from homology"/>
<keyword evidence="10" id="KW-0482">Metalloprotease</keyword>
<dbReference type="PANTHER" id="PTHR46986">
    <property type="entry name" value="ENDORIBONUCLEASE YBEY, CHLOROPLASTIC"/>
    <property type="match status" value="1"/>
</dbReference>
<comment type="similarity">
    <text evidence="1 9">Belongs to the endoribonuclease YbeY family.</text>
</comment>
<comment type="cofactor">
    <cofactor evidence="9">
        <name>Zn(2+)</name>
        <dbReference type="ChEBI" id="CHEBI:29105"/>
    </cofactor>
    <text evidence="9">Binds 1 zinc ion.</text>
</comment>
<evidence type="ECO:0000256" key="5">
    <source>
        <dbReference type="ARBA" id="ARBA00022723"/>
    </source>
</evidence>
<accession>A0A4U9RH47</accession>
<reference evidence="10 11" key="1">
    <citation type="submission" date="2019-05" db="EMBL/GenBank/DDBJ databases">
        <authorList>
            <consortium name="Pathogen Informatics"/>
        </authorList>
    </citation>
    <scope>NUCLEOTIDE SEQUENCE [LARGE SCALE GENOMIC DNA]</scope>
    <source>
        <strain evidence="10 11">NCTC503</strain>
    </source>
</reference>
<keyword evidence="8 9" id="KW-0862">Zinc</keyword>
<keyword evidence="11" id="KW-1185">Reference proteome</keyword>
<dbReference type="InterPro" id="IPR020549">
    <property type="entry name" value="YbeY_CS"/>
</dbReference>
<feature type="binding site" evidence="9">
    <location>
        <position position="142"/>
    </location>
    <ligand>
        <name>Zn(2+)</name>
        <dbReference type="ChEBI" id="CHEBI:29105"/>
        <note>catalytic</note>
    </ligand>
</feature>
<dbReference type="SUPFAM" id="SSF55486">
    <property type="entry name" value="Metalloproteases ('zincins'), catalytic domain"/>
    <property type="match status" value="1"/>
</dbReference>
<keyword evidence="4 9" id="KW-0540">Nuclease</keyword>
<evidence type="ECO:0000256" key="8">
    <source>
        <dbReference type="ARBA" id="ARBA00022833"/>
    </source>
</evidence>
<protein>
    <recommendedName>
        <fullName evidence="9">Endoribonuclease YbeY</fullName>
        <ecNumber evidence="9">3.1.-.-</ecNumber>
    </recommendedName>
</protein>
<organism evidence="10 11">
    <name type="scientific">Hathewaya histolytica</name>
    <name type="common">Clostridium histolyticum</name>
    <dbReference type="NCBI Taxonomy" id="1498"/>
    <lineage>
        <taxon>Bacteria</taxon>
        <taxon>Bacillati</taxon>
        <taxon>Bacillota</taxon>
        <taxon>Clostridia</taxon>
        <taxon>Eubacteriales</taxon>
        <taxon>Clostridiaceae</taxon>
        <taxon>Hathewaya</taxon>
    </lineage>
</organism>
<keyword evidence="9" id="KW-0963">Cytoplasm</keyword>
<dbReference type="GO" id="GO:0005737">
    <property type="term" value="C:cytoplasm"/>
    <property type="evidence" value="ECO:0007669"/>
    <property type="project" value="UniProtKB-SubCell"/>
</dbReference>
<dbReference type="GO" id="GO:0004222">
    <property type="term" value="F:metalloendopeptidase activity"/>
    <property type="evidence" value="ECO:0007669"/>
    <property type="project" value="InterPro"/>
</dbReference>
<evidence type="ECO:0000256" key="1">
    <source>
        <dbReference type="ARBA" id="ARBA00010875"/>
    </source>
</evidence>
<dbReference type="InterPro" id="IPR002036">
    <property type="entry name" value="YbeY"/>
</dbReference>
<feature type="binding site" evidence="9">
    <location>
        <position position="136"/>
    </location>
    <ligand>
        <name>Zn(2+)</name>
        <dbReference type="ChEBI" id="CHEBI:29105"/>
        <note>catalytic</note>
    </ligand>
</feature>
<dbReference type="Pfam" id="PF02130">
    <property type="entry name" value="YbeY"/>
    <property type="match status" value="1"/>
</dbReference>
<keyword evidence="7 9" id="KW-0378">Hydrolase</keyword>
<dbReference type="OrthoDB" id="9807740at2"/>
<dbReference type="Proteomes" id="UP000308489">
    <property type="component" value="Chromosome 1"/>
</dbReference>
<evidence type="ECO:0000256" key="7">
    <source>
        <dbReference type="ARBA" id="ARBA00022801"/>
    </source>
</evidence>
<evidence type="ECO:0000256" key="2">
    <source>
        <dbReference type="ARBA" id="ARBA00022517"/>
    </source>
</evidence>